<feature type="domain" description="HTH cro/C1-type" evidence="1">
    <location>
        <begin position="7"/>
        <end position="61"/>
    </location>
</feature>
<proteinExistence type="predicted"/>
<dbReference type="PROSITE" id="PS50943">
    <property type="entry name" value="HTH_CROC1"/>
    <property type="match status" value="1"/>
</dbReference>
<name>A0A4P9C477_EUBML</name>
<dbReference type="SMART" id="SM00530">
    <property type="entry name" value="HTH_XRE"/>
    <property type="match status" value="1"/>
</dbReference>
<gene>
    <name evidence="2" type="ORF">CPZ25_001970</name>
</gene>
<dbReference type="RefSeq" id="WP_096919505.1">
    <property type="nucleotide sequence ID" value="NZ_CP029487.1"/>
</dbReference>
<protein>
    <submittedName>
        <fullName evidence="2">XRE family transcriptional regulator</fullName>
    </submittedName>
</protein>
<accession>A0A4P9C477</accession>
<evidence type="ECO:0000259" key="1">
    <source>
        <dbReference type="PROSITE" id="PS50943"/>
    </source>
</evidence>
<dbReference type="InterPro" id="IPR001387">
    <property type="entry name" value="Cro/C1-type_HTH"/>
</dbReference>
<dbReference type="Proteomes" id="UP000218387">
    <property type="component" value="Chromosome"/>
</dbReference>
<dbReference type="InterPro" id="IPR010982">
    <property type="entry name" value="Lambda_DNA-bd_dom_sf"/>
</dbReference>
<organism evidence="2 3">
    <name type="scientific">Eubacterium maltosivorans</name>
    <dbReference type="NCBI Taxonomy" id="2041044"/>
    <lineage>
        <taxon>Bacteria</taxon>
        <taxon>Bacillati</taxon>
        <taxon>Bacillota</taxon>
        <taxon>Clostridia</taxon>
        <taxon>Eubacteriales</taxon>
        <taxon>Eubacteriaceae</taxon>
        <taxon>Eubacterium</taxon>
    </lineage>
</organism>
<sequence>MLTPQQLRDYREREGLTLRTVADYAGITAANIGQLERGERQLTKENYQKVIDGLHRAILARQNEAK</sequence>
<keyword evidence="3" id="KW-1185">Reference proteome</keyword>
<dbReference type="AlphaFoldDB" id="A0A4P9C477"/>
<dbReference type="EMBL" id="CP029487">
    <property type="protein sequence ID" value="QCT70127.1"/>
    <property type="molecule type" value="Genomic_DNA"/>
</dbReference>
<dbReference type="SUPFAM" id="SSF47413">
    <property type="entry name" value="lambda repressor-like DNA-binding domains"/>
    <property type="match status" value="1"/>
</dbReference>
<dbReference type="Pfam" id="PF01381">
    <property type="entry name" value="HTH_3"/>
    <property type="match status" value="1"/>
</dbReference>
<dbReference type="KEGG" id="emt:CPZ25_001970"/>
<evidence type="ECO:0000313" key="3">
    <source>
        <dbReference type="Proteomes" id="UP000218387"/>
    </source>
</evidence>
<reference evidence="2 3" key="1">
    <citation type="submission" date="2018-05" db="EMBL/GenBank/DDBJ databases">
        <title>Genome comparison of Eubacterium sp.</title>
        <authorList>
            <person name="Feng Y."/>
            <person name="Sanchez-Andrea I."/>
            <person name="Stams A.J.M."/>
            <person name="De Vos W.M."/>
        </authorList>
    </citation>
    <scope>NUCLEOTIDE SEQUENCE [LARGE SCALE GENOMIC DNA]</scope>
    <source>
        <strain evidence="2 3">YI</strain>
    </source>
</reference>
<evidence type="ECO:0000313" key="2">
    <source>
        <dbReference type="EMBL" id="QCT70127.1"/>
    </source>
</evidence>
<dbReference type="GO" id="GO:0003677">
    <property type="term" value="F:DNA binding"/>
    <property type="evidence" value="ECO:0007669"/>
    <property type="project" value="InterPro"/>
</dbReference>
<dbReference type="Gene3D" id="1.10.260.40">
    <property type="entry name" value="lambda repressor-like DNA-binding domains"/>
    <property type="match status" value="1"/>
</dbReference>
<dbReference type="CDD" id="cd00093">
    <property type="entry name" value="HTH_XRE"/>
    <property type="match status" value="1"/>
</dbReference>